<name>A0ABQ0LB30_MYCCL</name>
<evidence type="ECO:0000313" key="2">
    <source>
        <dbReference type="EMBL" id="GAT48313.1"/>
    </source>
</evidence>
<keyword evidence="3" id="KW-1185">Reference proteome</keyword>
<proteinExistence type="predicted"/>
<gene>
    <name evidence="2" type="ORF">MCHLO_05731</name>
</gene>
<dbReference type="EMBL" id="DF844456">
    <property type="protein sequence ID" value="GAT48313.1"/>
    <property type="molecule type" value="Genomic_DNA"/>
</dbReference>
<feature type="region of interest" description="Disordered" evidence="1">
    <location>
        <begin position="1"/>
        <end position="21"/>
    </location>
</feature>
<reference evidence="2" key="1">
    <citation type="submission" date="2014-09" db="EMBL/GenBank/DDBJ databases">
        <title>Genome sequence of the luminous mushroom Mycena chlorophos for searching fungal bioluminescence genes.</title>
        <authorList>
            <person name="Tanaka Y."/>
            <person name="Kasuga D."/>
            <person name="Oba Y."/>
            <person name="Hase S."/>
            <person name="Sato K."/>
            <person name="Oba Y."/>
            <person name="Sakakibara Y."/>
        </authorList>
    </citation>
    <scope>NUCLEOTIDE SEQUENCE</scope>
</reference>
<accession>A0ABQ0LB30</accession>
<dbReference type="Proteomes" id="UP000815677">
    <property type="component" value="Unassembled WGS sequence"/>
</dbReference>
<sequence>MSLNFRLGGQRPLERAKKKHRGGRWDTSVNITCGFLSRSRLVLLSVVRLTTPTGSVGRKTDTIAYKRTEGSEGTCSVAFRTRRQRRVDGDGSTVFSPFFKYNPTFMGISPWRIGDMTKRAGWPPGPGGLVRAWKSSSARRTSVEGRVLALHPSGQRSQPQLYGQVNLRWHKSAKRIAKSRLSIIVSAKPLRNSVALHRQRP</sequence>
<evidence type="ECO:0000256" key="1">
    <source>
        <dbReference type="SAM" id="MobiDB-lite"/>
    </source>
</evidence>
<evidence type="ECO:0000313" key="3">
    <source>
        <dbReference type="Proteomes" id="UP000815677"/>
    </source>
</evidence>
<organism evidence="2 3">
    <name type="scientific">Mycena chlorophos</name>
    <name type="common">Agaric fungus</name>
    <name type="synonym">Agaricus chlorophos</name>
    <dbReference type="NCBI Taxonomy" id="658473"/>
    <lineage>
        <taxon>Eukaryota</taxon>
        <taxon>Fungi</taxon>
        <taxon>Dikarya</taxon>
        <taxon>Basidiomycota</taxon>
        <taxon>Agaricomycotina</taxon>
        <taxon>Agaricomycetes</taxon>
        <taxon>Agaricomycetidae</taxon>
        <taxon>Agaricales</taxon>
        <taxon>Marasmiineae</taxon>
        <taxon>Mycenaceae</taxon>
        <taxon>Mycena</taxon>
    </lineage>
</organism>
<protein>
    <submittedName>
        <fullName evidence="2">Uncharacterized protein</fullName>
    </submittedName>
</protein>